<keyword evidence="3" id="KW-1185">Reference proteome</keyword>
<keyword evidence="1" id="KW-0472">Membrane</keyword>
<accession>A0A4E0R6Y0</accession>
<evidence type="ECO:0000313" key="2">
    <source>
        <dbReference type="EMBL" id="THD23543.1"/>
    </source>
</evidence>
<dbReference type="Proteomes" id="UP000230066">
    <property type="component" value="Unassembled WGS sequence"/>
</dbReference>
<protein>
    <submittedName>
        <fullName evidence="2">Uncharacterized protein</fullName>
    </submittedName>
</protein>
<reference evidence="2" key="1">
    <citation type="submission" date="2019-03" db="EMBL/GenBank/DDBJ databases">
        <title>Improved annotation for the trematode Fasciola hepatica.</title>
        <authorList>
            <person name="Choi Y.-J."/>
            <person name="Martin J."/>
            <person name="Mitreva M."/>
        </authorList>
    </citation>
    <scope>NUCLEOTIDE SEQUENCE [LARGE SCALE GENOMIC DNA]</scope>
</reference>
<evidence type="ECO:0000256" key="1">
    <source>
        <dbReference type="SAM" id="Phobius"/>
    </source>
</evidence>
<feature type="transmembrane region" description="Helical" evidence="1">
    <location>
        <begin position="151"/>
        <end position="172"/>
    </location>
</feature>
<keyword evidence="1" id="KW-0812">Transmembrane</keyword>
<feature type="transmembrane region" description="Helical" evidence="1">
    <location>
        <begin position="20"/>
        <end position="39"/>
    </location>
</feature>
<dbReference type="EMBL" id="JXXN02002088">
    <property type="protein sequence ID" value="THD23543.1"/>
    <property type="molecule type" value="Genomic_DNA"/>
</dbReference>
<evidence type="ECO:0000313" key="3">
    <source>
        <dbReference type="Proteomes" id="UP000230066"/>
    </source>
</evidence>
<keyword evidence="1" id="KW-1133">Transmembrane helix</keyword>
<organism evidence="2 3">
    <name type="scientific">Fasciola hepatica</name>
    <name type="common">Liver fluke</name>
    <dbReference type="NCBI Taxonomy" id="6192"/>
    <lineage>
        <taxon>Eukaryota</taxon>
        <taxon>Metazoa</taxon>
        <taxon>Spiralia</taxon>
        <taxon>Lophotrochozoa</taxon>
        <taxon>Platyhelminthes</taxon>
        <taxon>Trematoda</taxon>
        <taxon>Digenea</taxon>
        <taxon>Plagiorchiida</taxon>
        <taxon>Echinostomata</taxon>
        <taxon>Echinostomatoidea</taxon>
        <taxon>Fasciolidae</taxon>
        <taxon>Fasciola</taxon>
    </lineage>
</organism>
<sequence length="177" mass="20966">MMTLLGFLDELLDCVRLGAFGVCVQLVGVIVSTLLWTLHSEDLWPGDNYKYSFEKRDSALVRIFFPLWSADVIVCYYDLIVFSRRVLFHRKIRKLIRRNDLIPFNYYRFSWHAFIGELIYAVSCSLCWFLFKLLLYRKLVEGVQYNLTYPVVFLPLFSSMQLILLTIMVVWCRTNCS</sequence>
<dbReference type="AlphaFoldDB" id="A0A4E0R6Y0"/>
<proteinExistence type="predicted"/>
<feature type="transmembrane region" description="Helical" evidence="1">
    <location>
        <begin position="59"/>
        <end position="88"/>
    </location>
</feature>
<feature type="transmembrane region" description="Helical" evidence="1">
    <location>
        <begin position="109"/>
        <end position="131"/>
    </location>
</feature>
<name>A0A4E0R6Y0_FASHE</name>
<gene>
    <name evidence="2" type="ORF">D915_005737</name>
</gene>
<comment type="caution">
    <text evidence="2">The sequence shown here is derived from an EMBL/GenBank/DDBJ whole genome shotgun (WGS) entry which is preliminary data.</text>
</comment>